<evidence type="ECO:0000313" key="3">
    <source>
        <dbReference type="Proteomes" id="UP000007151"/>
    </source>
</evidence>
<feature type="compositionally biased region" description="Polar residues" evidence="1">
    <location>
        <begin position="40"/>
        <end position="57"/>
    </location>
</feature>
<dbReference type="InParanoid" id="A0A212EXE0"/>
<reference evidence="2 3" key="1">
    <citation type="journal article" date="2011" name="Cell">
        <title>The monarch butterfly genome yields insights into long-distance migration.</title>
        <authorList>
            <person name="Zhan S."/>
            <person name="Merlin C."/>
            <person name="Boore J.L."/>
            <person name="Reppert S.M."/>
        </authorList>
    </citation>
    <scope>NUCLEOTIDE SEQUENCE [LARGE SCALE GENOMIC DNA]</scope>
    <source>
        <strain evidence="2">F-2</strain>
    </source>
</reference>
<accession>A0A212EXE0</accession>
<gene>
    <name evidence="2" type="ORF">KGM_200688</name>
</gene>
<dbReference type="AlphaFoldDB" id="A0A212EXE0"/>
<dbReference type="KEGG" id="dpl:KGM_200688"/>
<evidence type="ECO:0000256" key="1">
    <source>
        <dbReference type="SAM" id="MobiDB-lite"/>
    </source>
</evidence>
<protein>
    <submittedName>
        <fullName evidence="2">Uncharacterized protein</fullName>
    </submittedName>
</protein>
<proteinExistence type="predicted"/>
<comment type="caution">
    <text evidence="2">The sequence shown here is derived from an EMBL/GenBank/DDBJ whole genome shotgun (WGS) entry which is preliminary data.</text>
</comment>
<sequence length="57" mass="6137">MVASLLPRFPPLKFYPEGSQPKVNRGNGGRVHFPKHRRTAASQTCAGQSGTDDTTAP</sequence>
<keyword evidence="3" id="KW-1185">Reference proteome</keyword>
<dbReference type="Proteomes" id="UP000007151">
    <property type="component" value="Unassembled WGS sequence"/>
</dbReference>
<name>A0A212EXE0_DANPL</name>
<feature type="region of interest" description="Disordered" evidence="1">
    <location>
        <begin position="1"/>
        <end position="57"/>
    </location>
</feature>
<organism evidence="2 3">
    <name type="scientific">Danaus plexippus plexippus</name>
    <dbReference type="NCBI Taxonomy" id="278856"/>
    <lineage>
        <taxon>Eukaryota</taxon>
        <taxon>Metazoa</taxon>
        <taxon>Ecdysozoa</taxon>
        <taxon>Arthropoda</taxon>
        <taxon>Hexapoda</taxon>
        <taxon>Insecta</taxon>
        <taxon>Pterygota</taxon>
        <taxon>Neoptera</taxon>
        <taxon>Endopterygota</taxon>
        <taxon>Lepidoptera</taxon>
        <taxon>Glossata</taxon>
        <taxon>Ditrysia</taxon>
        <taxon>Papilionoidea</taxon>
        <taxon>Nymphalidae</taxon>
        <taxon>Danainae</taxon>
        <taxon>Danaini</taxon>
        <taxon>Danaina</taxon>
        <taxon>Danaus</taxon>
        <taxon>Danaus</taxon>
    </lineage>
</organism>
<evidence type="ECO:0000313" key="2">
    <source>
        <dbReference type="EMBL" id="OWR46159.1"/>
    </source>
</evidence>
<dbReference type="EMBL" id="AGBW02011778">
    <property type="protein sequence ID" value="OWR46159.1"/>
    <property type="molecule type" value="Genomic_DNA"/>
</dbReference>